<name>A0ABT3J5N4_9RHOB</name>
<dbReference type="Proteomes" id="UP001207582">
    <property type="component" value="Unassembled WGS sequence"/>
</dbReference>
<accession>A0ABT3J5N4</accession>
<evidence type="ECO:0000313" key="2">
    <source>
        <dbReference type="Proteomes" id="UP001207582"/>
    </source>
</evidence>
<keyword evidence="2" id="KW-1185">Reference proteome</keyword>
<proteinExistence type="predicted"/>
<comment type="caution">
    <text evidence="1">The sequence shown here is derived from an EMBL/GenBank/DDBJ whole genome shotgun (WGS) entry which is preliminary data.</text>
</comment>
<dbReference type="RefSeq" id="WP_264772622.1">
    <property type="nucleotide sequence ID" value="NZ_JAPDOG010000014.1"/>
</dbReference>
<reference evidence="1 2" key="1">
    <citation type="submission" date="2022-10" db="EMBL/GenBank/DDBJ databases">
        <title>Defluviimonas sp. CAU 1641 isolated from mud.</title>
        <authorList>
            <person name="Kim W."/>
        </authorList>
    </citation>
    <scope>NUCLEOTIDE SEQUENCE [LARGE SCALE GENOMIC DNA]</scope>
    <source>
        <strain evidence="1 2">CAU 1641</strain>
    </source>
</reference>
<dbReference type="EMBL" id="JAPDOG010000014">
    <property type="protein sequence ID" value="MCW3782988.1"/>
    <property type="molecule type" value="Genomic_DNA"/>
</dbReference>
<sequence>MYLRLGEVLHVGSLDPASRTARASLEGPCLSVSVDPEDWGHIARVSGPTWTLVRPGALWLDACGLGDAEKARIRDWAKTAGLAEETTAWRAWQYDDEADDWRYMTLPTREAAEAECQDMDPDGVPSDNGELVEPVAALRLTQAAMARLERWHDPLDGEAGALILYAMEVLEPDHPDLVGIWWNEIHDPLSLSCPRGGVLPARLDEFDIRDEYGNLPPFRREEDPQP</sequence>
<organism evidence="1 2">
    <name type="scientific">Defluviimonas salinarum</name>
    <dbReference type="NCBI Taxonomy" id="2992147"/>
    <lineage>
        <taxon>Bacteria</taxon>
        <taxon>Pseudomonadati</taxon>
        <taxon>Pseudomonadota</taxon>
        <taxon>Alphaproteobacteria</taxon>
        <taxon>Rhodobacterales</taxon>
        <taxon>Paracoccaceae</taxon>
        <taxon>Albidovulum</taxon>
    </lineage>
</organism>
<protein>
    <submittedName>
        <fullName evidence="1">Uncharacterized protein</fullName>
    </submittedName>
</protein>
<gene>
    <name evidence="1" type="ORF">OM960_15675</name>
</gene>
<evidence type="ECO:0000313" key="1">
    <source>
        <dbReference type="EMBL" id="MCW3782988.1"/>
    </source>
</evidence>